<reference evidence="5 6" key="1">
    <citation type="submission" date="2018-03" db="EMBL/GenBank/DDBJ databases">
        <title>Draft Genome Sequences of the Obligatory Marine Myxobacteria Enhygromyxa salina SWB007.</title>
        <authorList>
            <person name="Poehlein A."/>
            <person name="Moghaddam J.A."/>
            <person name="Harms H."/>
            <person name="Alanjari M."/>
            <person name="Koenig G.M."/>
            <person name="Daniel R."/>
            <person name="Schaeberle T.F."/>
        </authorList>
    </citation>
    <scope>NUCLEOTIDE SEQUENCE [LARGE SCALE GENOMIC DNA]</scope>
    <source>
        <strain evidence="5 6">SWB007</strain>
    </source>
</reference>
<evidence type="ECO:0000256" key="1">
    <source>
        <dbReference type="ARBA" id="ARBA00023015"/>
    </source>
</evidence>
<sequence>MARPRTPAHVDLWPDRALVVAQLGRVRWHRHAAAALLVGLDGAFHLRWADSWRRTHAAWMPAGVAHELACHDTLMTTLYMFPLTGDAQVLAAGLGVDPQRPSLDLTLPPSLVSTLVAVHGGDVARATTRARLQAELFSGPRLARAPDPRVLRAAALVREHASDGLSLVELADTVGLSPTRLMHLFKAGAGVPVRRYRVWERMRLLTQHVAAGETLTQAGLAAGFADSQHLSHGFRDMFGTSASRILNGRSRLRA</sequence>
<dbReference type="PANTHER" id="PTHR46796">
    <property type="entry name" value="HTH-TYPE TRANSCRIPTIONAL ACTIVATOR RHAS-RELATED"/>
    <property type="match status" value="1"/>
</dbReference>
<keyword evidence="3" id="KW-0804">Transcription</keyword>
<dbReference type="InterPro" id="IPR011051">
    <property type="entry name" value="RmlC_Cupin_sf"/>
</dbReference>
<dbReference type="InterPro" id="IPR018060">
    <property type="entry name" value="HTH_AraC"/>
</dbReference>
<evidence type="ECO:0000313" key="5">
    <source>
        <dbReference type="EMBL" id="PRQ04918.1"/>
    </source>
</evidence>
<protein>
    <submittedName>
        <fullName evidence="5">Bifunctional transcriptional activator/DNA repair enzyme Ada</fullName>
    </submittedName>
</protein>
<dbReference type="EMBL" id="PVNL01000100">
    <property type="protein sequence ID" value="PRQ04918.1"/>
    <property type="molecule type" value="Genomic_DNA"/>
</dbReference>
<evidence type="ECO:0000259" key="4">
    <source>
        <dbReference type="PROSITE" id="PS01124"/>
    </source>
</evidence>
<proteinExistence type="predicted"/>
<name>A0A2S9YII6_9BACT</name>
<keyword evidence="1" id="KW-0805">Transcription regulation</keyword>
<keyword evidence="2" id="KW-0238">DNA-binding</keyword>
<gene>
    <name evidence="5" type="primary">ada</name>
    <name evidence="5" type="ORF">ENSA7_48490</name>
</gene>
<dbReference type="Gene3D" id="1.10.10.60">
    <property type="entry name" value="Homeodomain-like"/>
    <property type="match status" value="1"/>
</dbReference>
<dbReference type="Proteomes" id="UP000238823">
    <property type="component" value="Unassembled WGS sequence"/>
</dbReference>
<dbReference type="Pfam" id="PF12833">
    <property type="entry name" value="HTH_18"/>
    <property type="match status" value="1"/>
</dbReference>
<dbReference type="RefSeq" id="WP_106091756.1">
    <property type="nucleotide sequence ID" value="NZ_PVNL01000100.1"/>
</dbReference>
<dbReference type="InterPro" id="IPR009057">
    <property type="entry name" value="Homeodomain-like_sf"/>
</dbReference>
<organism evidence="5 6">
    <name type="scientific">Enhygromyxa salina</name>
    <dbReference type="NCBI Taxonomy" id="215803"/>
    <lineage>
        <taxon>Bacteria</taxon>
        <taxon>Pseudomonadati</taxon>
        <taxon>Myxococcota</taxon>
        <taxon>Polyangia</taxon>
        <taxon>Nannocystales</taxon>
        <taxon>Nannocystaceae</taxon>
        <taxon>Enhygromyxa</taxon>
    </lineage>
</organism>
<feature type="domain" description="HTH araC/xylS-type" evidence="4">
    <location>
        <begin position="151"/>
        <end position="248"/>
    </location>
</feature>
<dbReference type="SUPFAM" id="SSF46689">
    <property type="entry name" value="Homeodomain-like"/>
    <property type="match status" value="1"/>
</dbReference>
<dbReference type="InterPro" id="IPR018062">
    <property type="entry name" value="HTH_AraC-typ_CS"/>
</dbReference>
<comment type="caution">
    <text evidence="5">The sequence shown here is derived from an EMBL/GenBank/DDBJ whole genome shotgun (WGS) entry which is preliminary data.</text>
</comment>
<accession>A0A2S9YII6</accession>
<dbReference type="GO" id="GO:0003700">
    <property type="term" value="F:DNA-binding transcription factor activity"/>
    <property type="evidence" value="ECO:0007669"/>
    <property type="project" value="InterPro"/>
</dbReference>
<dbReference type="PROSITE" id="PS00041">
    <property type="entry name" value="HTH_ARAC_FAMILY_1"/>
    <property type="match status" value="1"/>
</dbReference>
<dbReference type="SUPFAM" id="SSF51182">
    <property type="entry name" value="RmlC-like cupins"/>
    <property type="match status" value="1"/>
</dbReference>
<dbReference type="AlphaFoldDB" id="A0A2S9YII6"/>
<dbReference type="PROSITE" id="PS01124">
    <property type="entry name" value="HTH_ARAC_FAMILY_2"/>
    <property type="match status" value="1"/>
</dbReference>
<evidence type="ECO:0000313" key="6">
    <source>
        <dbReference type="Proteomes" id="UP000238823"/>
    </source>
</evidence>
<dbReference type="InterPro" id="IPR050204">
    <property type="entry name" value="AraC_XylS_family_regulators"/>
</dbReference>
<dbReference type="OrthoDB" id="7191628at2"/>
<dbReference type="GO" id="GO:0043565">
    <property type="term" value="F:sequence-specific DNA binding"/>
    <property type="evidence" value="ECO:0007669"/>
    <property type="project" value="InterPro"/>
</dbReference>
<evidence type="ECO:0000256" key="2">
    <source>
        <dbReference type="ARBA" id="ARBA00023125"/>
    </source>
</evidence>
<dbReference type="SMART" id="SM00342">
    <property type="entry name" value="HTH_ARAC"/>
    <property type="match status" value="1"/>
</dbReference>
<evidence type="ECO:0000256" key="3">
    <source>
        <dbReference type="ARBA" id="ARBA00023163"/>
    </source>
</evidence>